<feature type="non-terminal residue" evidence="1">
    <location>
        <position position="1"/>
    </location>
</feature>
<dbReference type="EMBL" id="JAWWZK010000389">
    <property type="protein sequence ID" value="MDX5039153.1"/>
    <property type="molecule type" value="Genomic_DNA"/>
</dbReference>
<dbReference type="Gene3D" id="3.40.50.1240">
    <property type="entry name" value="Phosphoglycerate mutase-like"/>
    <property type="match status" value="1"/>
</dbReference>
<dbReference type="AlphaFoldDB" id="A0AAW9DK31"/>
<dbReference type="Pfam" id="PF00300">
    <property type="entry name" value="His_Phos_1"/>
    <property type="match status" value="1"/>
</dbReference>
<proteinExistence type="predicted"/>
<gene>
    <name evidence="1" type="ORF">SHY70_12925</name>
</gene>
<dbReference type="RefSeq" id="WP_319444591.1">
    <property type="nucleotide sequence ID" value="NZ_JAWWZK010000389.1"/>
</dbReference>
<accession>A0AAW9DK31</accession>
<sequence length="122" mass="13856">KGLKEQDFGAFEGQQEYLNPPLQGDIGYGDYFVTFGGESYQDVRQRMVETIGGIMEEADNQSVLVVSHGAAIAQFFRQVLTNYPQVRMRNCAILTFDYEDGKYDLVSVVDPVNREILYQQQS</sequence>
<dbReference type="InterPro" id="IPR029033">
    <property type="entry name" value="His_PPase_superfam"/>
</dbReference>
<keyword evidence="1" id="KW-0378">Hydrolase</keyword>
<evidence type="ECO:0000313" key="2">
    <source>
        <dbReference type="Proteomes" id="UP001270004"/>
    </source>
</evidence>
<protein>
    <submittedName>
        <fullName evidence="1">Histidine phosphatase family protein</fullName>
        <ecNumber evidence="1">3.1.3.-</ecNumber>
    </submittedName>
</protein>
<reference evidence="1" key="1">
    <citation type="submission" date="2023-11" db="EMBL/GenBank/DDBJ databases">
        <title>Antimicrobial resistance in invasive Streptococcus suis isolated in Spain and the associated genetic mechanisms.</title>
        <authorList>
            <person name="Uruen C."/>
            <person name="Arenas J.A."/>
        </authorList>
    </citation>
    <scope>NUCLEOTIDE SEQUENCE</scope>
    <source>
        <strain evidence="1">Ss_70</strain>
    </source>
</reference>
<dbReference type="Proteomes" id="UP001270004">
    <property type="component" value="Unassembled WGS sequence"/>
</dbReference>
<dbReference type="EC" id="3.1.3.-" evidence="1"/>
<evidence type="ECO:0000313" key="1">
    <source>
        <dbReference type="EMBL" id="MDX5039153.1"/>
    </source>
</evidence>
<dbReference type="InterPro" id="IPR013078">
    <property type="entry name" value="His_Pase_superF_clade-1"/>
</dbReference>
<dbReference type="GO" id="GO:0016787">
    <property type="term" value="F:hydrolase activity"/>
    <property type="evidence" value="ECO:0007669"/>
    <property type="project" value="UniProtKB-KW"/>
</dbReference>
<name>A0AAW9DK31_STRSU</name>
<organism evidence="1 2">
    <name type="scientific">Streptococcus suis</name>
    <dbReference type="NCBI Taxonomy" id="1307"/>
    <lineage>
        <taxon>Bacteria</taxon>
        <taxon>Bacillati</taxon>
        <taxon>Bacillota</taxon>
        <taxon>Bacilli</taxon>
        <taxon>Lactobacillales</taxon>
        <taxon>Streptococcaceae</taxon>
        <taxon>Streptococcus</taxon>
    </lineage>
</organism>
<dbReference type="SUPFAM" id="SSF53254">
    <property type="entry name" value="Phosphoglycerate mutase-like"/>
    <property type="match status" value="1"/>
</dbReference>
<comment type="caution">
    <text evidence="1">The sequence shown here is derived from an EMBL/GenBank/DDBJ whole genome shotgun (WGS) entry which is preliminary data.</text>
</comment>